<sequence>MEVLNQLYPSTEQMERLKSSPDSGEVHLLNLFKFRDKAVYADGRACSLSGKQAYELYGQPMLQVLEKYGAEVVFYSDVTALILGQVDELWDAFVIVKYPSRKALIEMTSCDEFKALSVHREAGLAGQLNIETKVPK</sequence>
<dbReference type="AlphaFoldDB" id="A0A1E3WFN6"/>
<comment type="caution">
    <text evidence="2">The sequence shown here is derived from an EMBL/GenBank/DDBJ whole genome shotgun (WGS) entry which is preliminary data.</text>
</comment>
<proteinExistence type="predicted"/>
<name>A0A1E3WFN6_9VIBR</name>
<dbReference type="InterPro" id="IPR010753">
    <property type="entry name" value="DUF1330"/>
</dbReference>
<dbReference type="Pfam" id="PF07045">
    <property type="entry name" value="DUF1330"/>
    <property type="match status" value="1"/>
</dbReference>
<dbReference type="InterPro" id="IPR011008">
    <property type="entry name" value="Dimeric_a/b-barrel"/>
</dbReference>
<feature type="domain" description="DUF1330" evidence="1">
    <location>
        <begin position="50"/>
        <end position="127"/>
    </location>
</feature>
<dbReference type="Proteomes" id="UP000095131">
    <property type="component" value="Unassembled WGS sequence"/>
</dbReference>
<dbReference type="SUPFAM" id="SSF54909">
    <property type="entry name" value="Dimeric alpha+beta barrel"/>
    <property type="match status" value="1"/>
</dbReference>
<dbReference type="EMBL" id="MDCJ01000007">
    <property type="protein sequence ID" value="ODS04628.1"/>
    <property type="molecule type" value="Genomic_DNA"/>
</dbReference>
<dbReference type="RefSeq" id="WP_069447800.1">
    <property type="nucleotide sequence ID" value="NZ_CP195090.1"/>
</dbReference>
<evidence type="ECO:0000259" key="1">
    <source>
        <dbReference type="Pfam" id="PF07045"/>
    </source>
</evidence>
<accession>A0A1E3WFN6</accession>
<evidence type="ECO:0000313" key="2">
    <source>
        <dbReference type="EMBL" id="ODS04628.1"/>
    </source>
</evidence>
<reference evidence="2 3" key="1">
    <citation type="submission" date="2016-08" db="EMBL/GenBank/DDBJ databases">
        <title>Genome sequencing of Vibrio scophthalmi strain FP3289, an isolated from Paralichthys olivaceus.</title>
        <authorList>
            <person name="Han H.-J."/>
        </authorList>
    </citation>
    <scope>NUCLEOTIDE SEQUENCE [LARGE SCALE GENOMIC DNA]</scope>
    <source>
        <strain evidence="2 3">FP3289</strain>
    </source>
</reference>
<dbReference type="Gene3D" id="3.30.70.100">
    <property type="match status" value="1"/>
</dbReference>
<dbReference type="OrthoDB" id="8909581at2"/>
<gene>
    <name evidence="2" type="ORF">VSF3289_03767</name>
</gene>
<protein>
    <recommendedName>
        <fullName evidence="1">DUF1330 domain-containing protein</fullName>
    </recommendedName>
</protein>
<dbReference type="PATRIC" id="fig|45658.8.peg.3739"/>
<evidence type="ECO:0000313" key="3">
    <source>
        <dbReference type="Proteomes" id="UP000095131"/>
    </source>
</evidence>
<organism evidence="2 3">
    <name type="scientific">Vibrio scophthalmi</name>
    <dbReference type="NCBI Taxonomy" id="45658"/>
    <lineage>
        <taxon>Bacteria</taxon>
        <taxon>Pseudomonadati</taxon>
        <taxon>Pseudomonadota</taxon>
        <taxon>Gammaproteobacteria</taxon>
        <taxon>Vibrionales</taxon>
        <taxon>Vibrionaceae</taxon>
        <taxon>Vibrio</taxon>
    </lineage>
</organism>